<dbReference type="EMBL" id="JAYWIO010000006">
    <property type="protein sequence ID" value="KAK7256747.1"/>
    <property type="molecule type" value="Genomic_DNA"/>
</dbReference>
<accession>A0AAN9HWK2</accession>
<protein>
    <submittedName>
        <fullName evidence="2">Uncharacterized protein</fullName>
    </submittedName>
</protein>
<evidence type="ECO:0000256" key="1">
    <source>
        <dbReference type="SAM" id="Coils"/>
    </source>
</evidence>
<evidence type="ECO:0000313" key="3">
    <source>
        <dbReference type="Proteomes" id="UP001372338"/>
    </source>
</evidence>
<keyword evidence="3" id="KW-1185">Reference proteome</keyword>
<gene>
    <name evidence="2" type="ORF">RIF29_30205</name>
</gene>
<organism evidence="2 3">
    <name type="scientific">Crotalaria pallida</name>
    <name type="common">Smooth rattlebox</name>
    <name type="synonym">Crotalaria striata</name>
    <dbReference type="NCBI Taxonomy" id="3830"/>
    <lineage>
        <taxon>Eukaryota</taxon>
        <taxon>Viridiplantae</taxon>
        <taxon>Streptophyta</taxon>
        <taxon>Embryophyta</taxon>
        <taxon>Tracheophyta</taxon>
        <taxon>Spermatophyta</taxon>
        <taxon>Magnoliopsida</taxon>
        <taxon>eudicotyledons</taxon>
        <taxon>Gunneridae</taxon>
        <taxon>Pentapetalae</taxon>
        <taxon>rosids</taxon>
        <taxon>fabids</taxon>
        <taxon>Fabales</taxon>
        <taxon>Fabaceae</taxon>
        <taxon>Papilionoideae</taxon>
        <taxon>50 kb inversion clade</taxon>
        <taxon>genistoids sensu lato</taxon>
        <taxon>core genistoids</taxon>
        <taxon>Crotalarieae</taxon>
        <taxon>Crotalaria</taxon>
    </lineage>
</organism>
<dbReference type="Proteomes" id="UP001372338">
    <property type="component" value="Unassembled WGS sequence"/>
</dbReference>
<sequence>MQSLCMTLFKTTYSPGYNLQRSVAKSSSTMINGEQASSREQTQKFVMPNGPTNISFRPIGNFNFLPSQTHLNYGAGFENDPNMLNSQVEAQIKLLQLQIEILQNQLQLLQQDKSVVEGTSLSDRKGKGIASSSSESNQEDIQVGKAYFQCLFLAIPYEETTKCRYRKKKNTEIESQHCLVASV</sequence>
<feature type="coiled-coil region" evidence="1">
    <location>
        <begin position="85"/>
        <end position="119"/>
    </location>
</feature>
<evidence type="ECO:0000313" key="2">
    <source>
        <dbReference type="EMBL" id="KAK7256747.1"/>
    </source>
</evidence>
<proteinExistence type="predicted"/>
<reference evidence="2 3" key="1">
    <citation type="submission" date="2024-01" db="EMBL/GenBank/DDBJ databases">
        <title>The genomes of 5 underutilized Papilionoideae crops provide insights into root nodulation and disease resistanc.</title>
        <authorList>
            <person name="Yuan L."/>
        </authorList>
    </citation>
    <scope>NUCLEOTIDE SEQUENCE [LARGE SCALE GENOMIC DNA]</scope>
    <source>
        <strain evidence="2">ZHUSHIDOU_FW_LH</strain>
        <tissue evidence="2">Leaf</tissue>
    </source>
</reference>
<dbReference type="AlphaFoldDB" id="A0AAN9HWK2"/>
<comment type="caution">
    <text evidence="2">The sequence shown here is derived from an EMBL/GenBank/DDBJ whole genome shotgun (WGS) entry which is preliminary data.</text>
</comment>
<name>A0AAN9HWK2_CROPI</name>
<keyword evidence="1" id="KW-0175">Coiled coil</keyword>